<accession>A0A918FGZ0</accession>
<dbReference type="GO" id="GO:0006355">
    <property type="term" value="P:regulation of DNA-templated transcription"/>
    <property type="evidence" value="ECO:0007669"/>
    <property type="project" value="InterPro"/>
</dbReference>
<dbReference type="PANTHER" id="PTHR35807">
    <property type="entry name" value="TRANSCRIPTIONAL REGULATOR REDD-RELATED"/>
    <property type="match status" value="1"/>
</dbReference>
<evidence type="ECO:0000256" key="1">
    <source>
        <dbReference type="ARBA" id="ARBA00005820"/>
    </source>
</evidence>
<dbReference type="Pfam" id="PF03704">
    <property type="entry name" value="BTAD"/>
    <property type="match status" value="1"/>
</dbReference>
<organism evidence="9 10">
    <name type="scientific">Streptomyces aurantiogriseus</name>
    <dbReference type="NCBI Taxonomy" id="66870"/>
    <lineage>
        <taxon>Bacteria</taxon>
        <taxon>Bacillati</taxon>
        <taxon>Actinomycetota</taxon>
        <taxon>Actinomycetes</taxon>
        <taxon>Kitasatosporales</taxon>
        <taxon>Streptomycetaceae</taxon>
        <taxon>Streptomyces</taxon>
    </lineage>
</organism>
<dbReference type="PANTHER" id="PTHR35807:SF1">
    <property type="entry name" value="TRANSCRIPTIONAL REGULATOR REDD"/>
    <property type="match status" value="1"/>
</dbReference>
<dbReference type="InterPro" id="IPR036388">
    <property type="entry name" value="WH-like_DNA-bd_sf"/>
</dbReference>
<dbReference type="InterPro" id="IPR051677">
    <property type="entry name" value="AfsR-DnrI-RedD_regulator"/>
</dbReference>
<dbReference type="Pfam" id="PF25873">
    <property type="entry name" value="WHD_MalT"/>
    <property type="match status" value="1"/>
</dbReference>
<dbReference type="SMART" id="SM00862">
    <property type="entry name" value="Trans_reg_C"/>
    <property type="match status" value="1"/>
</dbReference>
<keyword evidence="2" id="KW-0902">Two-component regulatory system</keyword>
<dbReference type="InterPro" id="IPR011990">
    <property type="entry name" value="TPR-like_helical_dom_sf"/>
</dbReference>
<dbReference type="SMART" id="SM01043">
    <property type="entry name" value="BTAD"/>
    <property type="match status" value="1"/>
</dbReference>
<keyword evidence="4" id="KW-0238">DNA-binding</keyword>
<keyword evidence="5" id="KW-0804">Transcription</keyword>
<dbReference type="GO" id="GO:0000160">
    <property type="term" value="P:phosphorelay signal transduction system"/>
    <property type="evidence" value="ECO:0007669"/>
    <property type="project" value="UniProtKB-KW"/>
</dbReference>
<dbReference type="InterPro" id="IPR005158">
    <property type="entry name" value="BTAD"/>
</dbReference>
<evidence type="ECO:0000256" key="5">
    <source>
        <dbReference type="ARBA" id="ARBA00023163"/>
    </source>
</evidence>
<dbReference type="GO" id="GO:0003677">
    <property type="term" value="F:DNA binding"/>
    <property type="evidence" value="ECO:0007669"/>
    <property type="project" value="UniProtKB-KW"/>
</dbReference>
<reference evidence="9" key="1">
    <citation type="journal article" date="2014" name="Int. J. Syst. Evol. Microbiol.">
        <title>Complete genome sequence of Corynebacterium casei LMG S-19264T (=DSM 44701T), isolated from a smear-ripened cheese.</title>
        <authorList>
            <consortium name="US DOE Joint Genome Institute (JGI-PGF)"/>
            <person name="Walter F."/>
            <person name="Albersmeier A."/>
            <person name="Kalinowski J."/>
            <person name="Ruckert C."/>
        </authorList>
    </citation>
    <scope>NUCLEOTIDE SEQUENCE</scope>
    <source>
        <strain evidence="9">JCM 4346</strain>
    </source>
</reference>
<comment type="caution">
    <text evidence="9">The sequence shown here is derived from an EMBL/GenBank/DDBJ whole genome shotgun (WGS) entry which is preliminary data.</text>
</comment>
<feature type="domain" description="Bacterial transcriptional activator" evidence="8">
    <location>
        <begin position="776"/>
        <end position="912"/>
    </location>
</feature>
<evidence type="ECO:0000256" key="4">
    <source>
        <dbReference type="ARBA" id="ARBA00023125"/>
    </source>
</evidence>
<dbReference type="InterPro" id="IPR027417">
    <property type="entry name" value="P-loop_NTPase"/>
</dbReference>
<feature type="region of interest" description="Disordered" evidence="6">
    <location>
        <begin position="641"/>
        <end position="665"/>
    </location>
</feature>
<dbReference type="Pfam" id="PF00486">
    <property type="entry name" value="Trans_reg_C"/>
    <property type="match status" value="1"/>
</dbReference>
<dbReference type="SUPFAM" id="SSF52540">
    <property type="entry name" value="P-loop containing nucleoside triphosphate hydrolases"/>
    <property type="match status" value="1"/>
</dbReference>
<evidence type="ECO:0008006" key="11">
    <source>
        <dbReference type="Google" id="ProtNLM"/>
    </source>
</evidence>
<evidence type="ECO:0000313" key="9">
    <source>
        <dbReference type="EMBL" id="GGR37066.1"/>
    </source>
</evidence>
<dbReference type="Gene3D" id="1.10.10.10">
    <property type="entry name" value="Winged helix-like DNA-binding domain superfamily/Winged helix DNA-binding domain"/>
    <property type="match status" value="1"/>
</dbReference>
<evidence type="ECO:0000259" key="8">
    <source>
        <dbReference type="SMART" id="SM01043"/>
    </source>
</evidence>
<dbReference type="InterPro" id="IPR059106">
    <property type="entry name" value="WHD_MalT"/>
</dbReference>
<keyword evidence="3" id="KW-0805">Transcription regulation</keyword>
<sequence>MSESPGTTEMRHMTSLLPAQQGTAFRIPGSETMSRGRLTEQFTHCSLGLVVAPPGFGKTALLAQAAKAHPGPVTWYQALPGADQRELLTTLGYPADALAGSGQPGAAQQVSRRRDARDGGAVGRLVVIDDMHLLSAAARALVVRLGQLAPPHPRVLIGTRPAPGLSVAALEATSATVVNADALRFRSWEVEHLFPHLYDTALHPGIALPLVRATGGRAATLRLFARAVAARPDTGQERILADGMFGREYLEREVIAPLPDRLRRFLTETCLLSRLTADACHALTGRADSAEMLWSLAHEHGVLRADPDGRTYVAEPLLRECLRARLTGTLTDVELTRLRGRAAACAAAGDHQDPPPSAVRRRLGSADWPDPLRAVVAGTPDARLGRSVGRVTEGGPDSSAALLVQGIAAALTGDRTAGTTVRRALAEATDDALVALSGQLVRVALAVLAGGPAGPVPYPELQRIAYDAERLDLLWLSRAARCLLGLGPHPEDAGQPVVVLDECTRLGDAEGAALAALAVCLRSVRTGRPGIGELEEVVRRFRALGWGTLEAWGRAALAVVEAAHDLPDAGQRAAQAEAFARSAGVPGARALAMGAMALAAPDAASRAELQEAAWSTARSAQLPVAGLRSWLTALAAPAGPVGDGGAATGRPKSGGHPTTASGRVPGAQWVPGLTVRCLGGFEFTLAGREHDWAKLRPRAQAVLRLLAVRAGQAVHRDHLVLAFWDGVTTPSTLHNLQVTVSSLRSFLEPERSRGSSRLIARQGDSYRLVLAPGDVSDVAAFERAVRDGRRARAQQRLEEAADAFRIALDHYAGELLPEDGQAEWVVADRERLRREAANSAVALAEIRLAQSRPVEAVEAAERCLEVDGHRDAAWRVLIRACDAAGLAADSARARRGYSAMLASLGIPPSGGLSHPM</sequence>
<evidence type="ECO:0000256" key="6">
    <source>
        <dbReference type="SAM" id="MobiDB-lite"/>
    </source>
</evidence>
<dbReference type="Gene3D" id="1.25.40.10">
    <property type="entry name" value="Tetratricopeptide repeat domain"/>
    <property type="match status" value="1"/>
</dbReference>
<dbReference type="Proteomes" id="UP000658320">
    <property type="component" value="Unassembled WGS sequence"/>
</dbReference>
<proteinExistence type="inferred from homology"/>
<evidence type="ECO:0000256" key="3">
    <source>
        <dbReference type="ARBA" id="ARBA00023015"/>
    </source>
</evidence>
<dbReference type="AlphaFoldDB" id="A0A918FGZ0"/>
<reference evidence="9" key="2">
    <citation type="submission" date="2020-09" db="EMBL/GenBank/DDBJ databases">
        <authorList>
            <person name="Sun Q."/>
            <person name="Ohkuma M."/>
        </authorList>
    </citation>
    <scope>NUCLEOTIDE SEQUENCE</scope>
    <source>
        <strain evidence="9">JCM 4346</strain>
    </source>
</reference>
<gene>
    <name evidence="9" type="ORF">GCM10010251_61940</name>
</gene>
<evidence type="ECO:0000313" key="10">
    <source>
        <dbReference type="Proteomes" id="UP000658320"/>
    </source>
</evidence>
<dbReference type="InterPro" id="IPR001867">
    <property type="entry name" value="OmpR/PhoB-type_DNA-bd"/>
</dbReference>
<keyword evidence="10" id="KW-1185">Reference proteome</keyword>
<name>A0A918FGZ0_9ACTN</name>
<dbReference type="SUPFAM" id="SSF46894">
    <property type="entry name" value="C-terminal effector domain of the bipartite response regulators"/>
    <property type="match status" value="1"/>
</dbReference>
<dbReference type="SUPFAM" id="SSF48452">
    <property type="entry name" value="TPR-like"/>
    <property type="match status" value="1"/>
</dbReference>
<evidence type="ECO:0000256" key="2">
    <source>
        <dbReference type="ARBA" id="ARBA00023012"/>
    </source>
</evidence>
<feature type="domain" description="OmpR/PhoB-type" evidence="7">
    <location>
        <begin position="687"/>
        <end position="768"/>
    </location>
</feature>
<protein>
    <recommendedName>
        <fullName evidence="11">OmpR/PhoB-type domain-containing protein</fullName>
    </recommendedName>
</protein>
<dbReference type="InterPro" id="IPR016032">
    <property type="entry name" value="Sig_transdc_resp-reg_C-effctor"/>
</dbReference>
<comment type="similarity">
    <text evidence="1">Belongs to the AfsR/DnrI/RedD regulatory family.</text>
</comment>
<evidence type="ECO:0000259" key="7">
    <source>
        <dbReference type="SMART" id="SM00862"/>
    </source>
</evidence>
<dbReference type="EMBL" id="BMSX01000016">
    <property type="protein sequence ID" value="GGR37066.1"/>
    <property type="molecule type" value="Genomic_DNA"/>
</dbReference>